<evidence type="ECO:0000256" key="2">
    <source>
        <dbReference type="ARBA" id="ARBA00008676"/>
    </source>
</evidence>
<dbReference type="EMBL" id="SELW01000569">
    <property type="protein sequence ID" value="TID20442.1"/>
    <property type="molecule type" value="Genomic_DNA"/>
</dbReference>
<dbReference type="GO" id="GO:0003864">
    <property type="term" value="F:3-methyl-2-oxobutanoate hydroxymethyltransferase activity"/>
    <property type="evidence" value="ECO:0007669"/>
    <property type="project" value="UniProtKB-EC"/>
</dbReference>
<evidence type="ECO:0000256" key="5">
    <source>
        <dbReference type="ARBA" id="ARBA00022679"/>
    </source>
</evidence>
<comment type="function">
    <text evidence="7">Catalyzes the reversible reaction in which hydroxymethyl group from 5,10-methylenetetrahydrofolate is transferred onto alpha-ketoisovalerate to form ketopantoate.</text>
</comment>
<organism evidence="8 9">
    <name type="scientific">Pichia inconspicua</name>
    <dbReference type="NCBI Taxonomy" id="52247"/>
    <lineage>
        <taxon>Eukaryota</taxon>
        <taxon>Fungi</taxon>
        <taxon>Dikarya</taxon>
        <taxon>Ascomycota</taxon>
        <taxon>Saccharomycotina</taxon>
        <taxon>Pichiomycetes</taxon>
        <taxon>Pichiales</taxon>
        <taxon>Pichiaceae</taxon>
        <taxon>Pichia</taxon>
    </lineage>
</organism>
<evidence type="ECO:0000256" key="6">
    <source>
        <dbReference type="ARBA" id="ARBA00049172"/>
    </source>
</evidence>
<dbReference type="Pfam" id="PF02548">
    <property type="entry name" value="Pantoate_transf"/>
    <property type="match status" value="1"/>
</dbReference>
<dbReference type="InterPro" id="IPR040442">
    <property type="entry name" value="Pyrv_kinase-like_dom_sf"/>
</dbReference>
<protein>
    <recommendedName>
        <fullName evidence="4 7">3-methyl-2-oxobutanoate hydroxymethyltransferase</fullName>
        <ecNumber evidence="4 7">2.1.2.11</ecNumber>
    </recommendedName>
</protein>
<comment type="pathway">
    <text evidence="1 7">Cofactor biosynthesis; (R)-pantothenate biosynthesis; (R)-pantoate from 3-methyl-2-oxobutanoate: step 1/2.</text>
</comment>
<evidence type="ECO:0000256" key="7">
    <source>
        <dbReference type="RuleBase" id="RU362100"/>
    </source>
</evidence>
<dbReference type="AlphaFoldDB" id="A0A4T0WYM8"/>
<dbReference type="NCBIfam" id="NF001452">
    <property type="entry name" value="PRK00311.1"/>
    <property type="match status" value="1"/>
</dbReference>
<sequence length="304" mass="33686">MFTYLKLTPRLVINNNRRYISQSTLSDIYRSYREGKKLSVITAHDFITARIADNSNADMILIGDSLAMTSHGYPSTLQIETQDFIYAARSVASGTESKFLICDLPFGSFEGSTQLCAETATKLMKIGQINSLKLEGADSLIIDRIKLLTSMGIPVTGHLGLQPQKFNLLGGYKVQGRSSNAALTLFNEAKILQNAGCKLLVLECVPEKIAQYITENLNIPTIGIGSGKFTSGQVLVIADALGMQDKKLPKFVKQYANIYNDALNALNQYDSDIKQLQFPNSTDHTYKMNDEEFIEFKKLVEQGN</sequence>
<dbReference type="UniPathway" id="UPA00028">
    <property type="reaction ID" value="UER00003"/>
</dbReference>
<keyword evidence="9" id="KW-1185">Reference proteome</keyword>
<accession>A0A4T0WYM8</accession>
<dbReference type="HAMAP" id="MF_00156">
    <property type="entry name" value="PanB"/>
    <property type="match status" value="1"/>
</dbReference>
<dbReference type="EC" id="2.1.2.11" evidence="4 7"/>
<reference evidence="8 9" key="1">
    <citation type="journal article" date="2019" name="Front. Genet.">
        <title>Whole-Genome Sequencing of the Opportunistic Yeast Pathogen Candida inconspicua Uncovers Its Hybrid Origin.</title>
        <authorList>
            <person name="Mixao V."/>
            <person name="Hansen A.P."/>
            <person name="Saus E."/>
            <person name="Boekhout T."/>
            <person name="Lass-Florl C."/>
            <person name="Gabaldon T."/>
        </authorList>
    </citation>
    <scope>NUCLEOTIDE SEQUENCE [LARGE SCALE GENOMIC DNA]</scope>
    <source>
        <strain evidence="8 9">CBS 180</strain>
    </source>
</reference>
<comment type="subunit">
    <text evidence="3">Homotetramer.</text>
</comment>
<keyword evidence="7" id="KW-0566">Pantothenate biosynthesis</keyword>
<dbReference type="GO" id="GO:0015940">
    <property type="term" value="P:pantothenate biosynthetic process"/>
    <property type="evidence" value="ECO:0007669"/>
    <property type="project" value="UniProtKB-UniPathway"/>
</dbReference>
<comment type="catalytic activity">
    <reaction evidence="6 7">
        <text>(6R)-5,10-methylene-5,6,7,8-tetrahydrofolate + 3-methyl-2-oxobutanoate + H2O = 2-dehydropantoate + (6S)-5,6,7,8-tetrahydrofolate</text>
        <dbReference type="Rhea" id="RHEA:11824"/>
        <dbReference type="ChEBI" id="CHEBI:11561"/>
        <dbReference type="ChEBI" id="CHEBI:11851"/>
        <dbReference type="ChEBI" id="CHEBI:15377"/>
        <dbReference type="ChEBI" id="CHEBI:15636"/>
        <dbReference type="ChEBI" id="CHEBI:57453"/>
        <dbReference type="EC" id="2.1.2.11"/>
    </reaction>
</comment>
<dbReference type="NCBIfam" id="TIGR00222">
    <property type="entry name" value="panB"/>
    <property type="match status" value="1"/>
</dbReference>
<dbReference type="STRING" id="52247.A0A4T0WYM8"/>
<dbReference type="PANTHER" id="PTHR20881:SF0">
    <property type="entry name" value="3-METHYL-2-OXOBUTANOATE HYDROXYMETHYLTRANSFERASE"/>
    <property type="match status" value="1"/>
</dbReference>
<name>A0A4T0WYM8_9ASCO</name>
<evidence type="ECO:0000256" key="4">
    <source>
        <dbReference type="ARBA" id="ARBA00012618"/>
    </source>
</evidence>
<dbReference type="PIRSF" id="PIRSF000388">
    <property type="entry name" value="Pantoate_hydroxy_MeTrfase"/>
    <property type="match status" value="1"/>
</dbReference>
<proteinExistence type="inferred from homology"/>
<comment type="similarity">
    <text evidence="2 7">Belongs to the PanB family.</text>
</comment>
<dbReference type="OrthoDB" id="425211at2759"/>
<gene>
    <name evidence="8" type="ORF">CANINC_003559</name>
</gene>
<dbReference type="FunFam" id="3.20.20.60:FF:000003">
    <property type="entry name" value="3-methyl-2-oxobutanoate hydroxymethyltransferase"/>
    <property type="match status" value="1"/>
</dbReference>
<evidence type="ECO:0000313" key="8">
    <source>
        <dbReference type="EMBL" id="TID20442.1"/>
    </source>
</evidence>
<dbReference type="GO" id="GO:0000287">
    <property type="term" value="F:magnesium ion binding"/>
    <property type="evidence" value="ECO:0007669"/>
    <property type="project" value="TreeGrafter"/>
</dbReference>
<dbReference type="SUPFAM" id="SSF51621">
    <property type="entry name" value="Phosphoenolpyruvate/pyruvate domain"/>
    <property type="match status" value="1"/>
</dbReference>
<keyword evidence="5 7" id="KW-0808">Transferase</keyword>
<dbReference type="Gene3D" id="3.20.20.60">
    <property type="entry name" value="Phosphoenolpyruvate-binding domains"/>
    <property type="match status" value="1"/>
</dbReference>
<dbReference type="GO" id="GO:0005739">
    <property type="term" value="C:mitochondrion"/>
    <property type="evidence" value="ECO:0007669"/>
    <property type="project" value="TreeGrafter"/>
</dbReference>
<dbReference type="CDD" id="cd06557">
    <property type="entry name" value="KPHMT-like"/>
    <property type="match status" value="1"/>
</dbReference>
<evidence type="ECO:0000256" key="1">
    <source>
        <dbReference type="ARBA" id="ARBA00005033"/>
    </source>
</evidence>
<evidence type="ECO:0000256" key="3">
    <source>
        <dbReference type="ARBA" id="ARBA00011881"/>
    </source>
</evidence>
<dbReference type="Proteomes" id="UP000307173">
    <property type="component" value="Unassembled WGS sequence"/>
</dbReference>
<dbReference type="InterPro" id="IPR003700">
    <property type="entry name" value="Pantoate_hydroxy_MeTrfase"/>
</dbReference>
<comment type="caution">
    <text evidence="8">The sequence shown here is derived from an EMBL/GenBank/DDBJ whole genome shotgun (WGS) entry which is preliminary data.</text>
</comment>
<dbReference type="PANTHER" id="PTHR20881">
    <property type="entry name" value="3-METHYL-2-OXOBUTANOATE HYDROXYMETHYLTRANSFERASE"/>
    <property type="match status" value="1"/>
</dbReference>
<evidence type="ECO:0000313" key="9">
    <source>
        <dbReference type="Proteomes" id="UP000307173"/>
    </source>
</evidence>
<dbReference type="InterPro" id="IPR015813">
    <property type="entry name" value="Pyrv/PenolPyrv_kinase-like_dom"/>
</dbReference>